<sequence>MTTEAPRSPCCCGMSAQAAPEMIQTSPEPIQAAPVRGPCCCGQTQDAPITEAPTTISPCQMKKIAAPVVAPMPVQPAPRTIQTAPRPIQTAPKRIPARKPVPYVPRPVQPQPQTRRARIAPRPMGQPRHQAAAPSAQCPAGWKQYGSSCYYVEMEKMDYQTAERRCMEKGATMFGADSIMEYVSLGYVSLPYSYCILIVLSNFLQEEVMYITPLFYWSWIGVVRQHDNMPIQFANGALDTSSINWLFKTGPPTQNGWSPTFNCAAHYNSGTTSTNYVYFYPCNYAYHSICKKRLY</sequence>
<reference evidence="3 4" key="1">
    <citation type="submission" date="2018-11" db="EMBL/GenBank/DDBJ databases">
        <authorList>
            <consortium name="Pathogen Informatics"/>
        </authorList>
    </citation>
    <scope>NUCLEOTIDE SEQUENCE [LARGE SCALE GENOMIC DNA]</scope>
</reference>
<dbReference type="Proteomes" id="UP000271889">
    <property type="component" value="Unassembled WGS sequence"/>
</dbReference>
<dbReference type="EMBL" id="UYRV01019443">
    <property type="protein sequence ID" value="VDK66030.1"/>
    <property type="molecule type" value="Genomic_DNA"/>
</dbReference>
<name>A0A3P6SDY0_CYLGO</name>
<dbReference type="PROSITE" id="PS50041">
    <property type="entry name" value="C_TYPE_LECTIN_2"/>
    <property type="match status" value="1"/>
</dbReference>
<protein>
    <recommendedName>
        <fullName evidence="2">C-type lectin domain-containing protein</fullName>
    </recommendedName>
</protein>
<dbReference type="SMART" id="SM00034">
    <property type="entry name" value="CLECT"/>
    <property type="match status" value="1"/>
</dbReference>
<gene>
    <name evidence="3" type="ORF">CGOC_LOCUS6119</name>
</gene>
<feature type="region of interest" description="Disordered" evidence="1">
    <location>
        <begin position="97"/>
        <end position="116"/>
    </location>
</feature>
<keyword evidence="4" id="KW-1185">Reference proteome</keyword>
<dbReference type="InterPro" id="IPR016187">
    <property type="entry name" value="CTDL_fold"/>
</dbReference>
<dbReference type="Gene3D" id="3.10.100.10">
    <property type="entry name" value="Mannose-Binding Protein A, subunit A"/>
    <property type="match status" value="1"/>
</dbReference>
<evidence type="ECO:0000256" key="1">
    <source>
        <dbReference type="SAM" id="MobiDB-lite"/>
    </source>
</evidence>
<dbReference type="OrthoDB" id="6337382at2759"/>
<evidence type="ECO:0000259" key="2">
    <source>
        <dbReference type="PROSITE" id="PS50041"/>
    </source>
</evidence>
<evidence type="ECO:0000313" key="3">
    <source>
        <dbReference type="EMBL" id="VDK66030.1"/>
    </source>
</evidence>
<organism evidence="3 4">
    <name type="scientific">Cylicostephanus goldi</name>
    <name type="common">Nematode worm</name>
    <dbReference type="NCBI Taxonomy" id="71465"/>
    <lineage>
        <taxon>Eukaryota</taxon>
        <taxon>Metazoa</taxon>
        <taxon>Ecdysozoa</taxon>
        <taxon>Nematoda</taxon>
        <taxon>Chromadorea</taxon>
        <taxon>Rhabditida</taxon>
        <taxon>Rhabditina</taxon>
        <taxon>Rhabditomorpha</taxon>
        <taxon>Strongyloidea</taxon>
        <taxon>Strongylidae</taxon>
        <taxon>Cylicostephanus</taxon>
    </lineage>
</organism>
<dbReference type="InterPro" id="IPR016186">
    <property type="entry name" value="C-type_lectin-like/link_sf"/>
</dbReference>
<dbReference type="SUPFAM" id="SSF56436">
    <property type="entry name" value="C-type lectin-like"/>
    <property type="match status" value="1"/>
</dbReference>
<feature type="domain" description="C-type lectin" evidence="2">
    <location>
        <begin position="145"/>
        <end position="291"/>
    </location>
</feature>
<proteinExistence type="predicted"/>
<dbReference type="AlphaFoldDB" id="A0A3P6SDY0"/>
<dbReference type="InterPro" id="IPR001304">
    <property type="entry name" value="C-type_lectin-like"/>
</dbReference>
<accession>A0A3P6SDY0</accession>
<evidence type="ECO:0000313" key="4">
    <source>
        <dbReference type="Proteomes" id="UP000271889"/>
    </source>
</evidence>